<proteinExistence type="predicted"/>
<dbReference type="STRING" id="582402.Hbal_1033"/>
<dbReference type="EMBL" id="CP001678">
    <property type="protein sequence ID" value="ACT58727.1"/>
    <property type="molecule type" value="Genomic_DNA"/>
</dbReference>
<gene>
    <name evidence="2" type="ordered locus">Hbal_1033</name>
</gene>
<evidence type="ECO:0000259" key="1">
    <source>
        <dbReference type="PROSITE" id="PS50883"/>
    </source>
</evidence>
<accession>C6XR95</accession>
<dbReference type="PANTHER" id="PTHR33121">
    <property type="entry name" value="CYCLIC DI-GMP PHOSPHODIESTERASE PDEF"/>
    <property type="match status" value="1"/>
</dbReference>
<dbReference type="SUPFAM" id="SSF141868">
    <property type="entry name" value="EAL domain-like"/>
    <property type="match status" value="1"/>
</dbReference>
<organism evidence="2 3">
    <name type="scientific">Hirschia baltica (strain ATCC 49814 / DSM 5838 / IFAM 1418)</name>
    <dbReference type="NCBI Taxonomy" id="582402"/>
    <lineage>
        <taxon>Bacteria</taxon>
        <taxon>Pseudomonadati</taxon>
        <taxon>Pseudomonadota</taxon>
        <taxon>Alphaproteobacteria</taxon>
        <taxon>Hyphomonadales</taxon>
        <taxon>Hyphomonadaceae</taxon>
        <taxon>Hirschia</taxon>
    </lineage>
</organism>
<dbReference type="CDD" id="cd01948">
    <property type="entry name" value="EAL"/>
    <property type="match status" value="1"/>
</dbReference>
<dbReference type="RefSeq" id="WP_015826877.1">
    <property type="nucleotide sequence ID" value="NC_012982.1"/>
</dbReference>
<dbReference type="GO" id="GO:0071111">
    <property type="term" value="F:cyclic-guanylate-specific phosphodiesterase activity"/>
    <property type="evidence" value="ECO:0007669"/>
    <property type="project" value="InterPro"/>
</dbReference>
<dbReference type="SMART" id="SM00052">
    <property type="entry name" value="EAL"/>
    <property type="match status" value="1"/>
</dbReference>
<dbReference type="InterPro" id="IPR050706">
    <property type="entry name" value="Cyclic-di-GMP_PDE-like"/>
</dbReference>
<reference evidence="3" key="1">
    <citation type="journal article" date="2011" name="J. Bacteriol.">
        <title>Genome sequences of eight morphologically diverse alphaproteobacteria.</title>
        <authorList>
            <consortium name="US DOE Joint Genome Institute"/>
            <person name="Brown P.J."/>
            <person name="Kysela D.T."/>
            <person name="Buechlein A."/>
            <person name="Hemmerich C."/>
            <person name="Brun Y.V."/>
        </authorList>
    </citation>
    <scope>NUCLEOTIDE SEQUENCE [LARGE SCALE GENOMIC DNA]</scope>
    <source>
        <strain evidence="3">ATCC 49814 / DSM 5838 / IFAM 1418</strain>
    </source>
</reference>
<dbReference type="InterPro" id="IPR035919">
    <property type="entry name" value="EAL_sf"/>
</dbReference>
<dbReference type="KEGG" id="hba:Hbal_1033"/>
<dbReference type="Proteomes" id="UP000002745">
    <property type="component" value="Chromosome"/>
</dbReference>
<sequence>MASLDESTAISAARAAVWHWSKLDARFTIEADPSSPLEYMSGEWTLNEFLAQLDGLARSGIEKILVGNTPDFAIDQKVILRNGDSARIIGSAIDDGTARGLLYVRSSAGKVTVTNLDGLEPVYQPIWDAKTRELAGFEALARWRTPLGELIGPEGLYEYGLVADWTHVAPTMLDKAAKALARFRRSAGDVFMQVNLSAAEIARATLVQEVESIIRACDLPRDVLRIELTEQAALRDVNRALGAFAAFRAAGAGIVLDDFGAGHSSLAWLADIPADGLKLDQRLTSMMSRPRGRVIIKAIIDLAHDLDMSVTAEGVETHALADHMRDVGCDFLQGYVSGEPVCEDAILEFLRSKIAPFSMQHVGEY</sequence>
<name>C6XR95_HIRBI</name>
<evidence type="ECO:0000313" key="3">
    <source>
        <dbReference type="Proteomes" id="UP000002745"/>
    </source>
</evidence>
<dbReference type="Pfam" id="PF00563">
    <property type="entry name" value="EAL"/>
    <property type="match status" value="1"/>
</dbReference>
<dbReference type="PANTHER" id="PTHR33121:SF70">
    <property type="entry name" value="SIGNALING PROTEIN YKOW"/>
    <property type="match status" value="1"/>
</dbReference>
<dbReference type="eggNOG" id="COG2200">
    <property type="taxonomic scope" value="Bacteria"/>
</dbReference>
<dbReference type="OrthoDB" id="7279500at2"/>
<keyword evidence="3" id="KW-1185">Reference proteome</keyword>
<dbReference type="Gene3D" id="3.20.20.450">
    <property type="entry name" value="EAL domain"/>
    <property type="match status" value="1"/>
</dbReference>
<dbReference type="HOGENOM" id="CLU_758146_0_0_5"/>
<evidence type="ECO:0000313" key="2">
    <source>
        <dbReference type="EMBL" id="ACT58727.1"/>
    </source>
</evidence>
<dbReference type="InterPro" id="IPR001633">
    <property type="entry name" value="EAL_dom"/>
</dbReference>
<dbReference type="PROSITE" id="PS50883">
    <property type="entry name" value="EAL"/>
    <property type="match status" value="1"/>
</dbReference>
<protein>
    <submittedName>
        <fullName evidence="2">Diguanylate phosphodiesterase</fullName>
    </submittedName>
</protein>
<dbReference type="AlphaFoldDB" id="C6XR95"/>
<feature type="domain" description="EAL" evidence="1">
    <location>
        <begin position="101"/>
        <end position="354"/>
    </location>
</feature>